<dbReference type="PANTHER" id="PTHR23528">
    <property type="match status" value="1"/>
</dbReference>
<dbReference type="InterPro" id="IPR011701">
    <property type="entry name" value="MFS"/>
</dbReference>
<evidence type="ECO:0000313" key="8">
    <source>
        <dbReference type="Proteomes" id="UP001240984"/>
    </source>
</evidence>
<feature type="transmembrane region" description="Helical" evidence="5">
    <location>
        <begin position="296"/>
        <end position="316"/>
    </location>
</feature>
<feature type="transmembrane region" description="Helical" evidence="5">
    <location>
        <begin position="259"/>
        <end position="284"/>
    </location>
</feature>
<feature type="transmembrane region" description="Helical" evidence="5">
    <location>
        <begin position="206"/>
        <end position="225"/>
    </location>
</feature>
<organism evidence="7 8">
    <name type="scientific">Catenuloplanes nepalensis</name>
    <dbReference type="NCBI Taxonomy" id="587533"/>
    <lineage>
        <taxon>Bacteria</taxon>
        <taxon>Bacillati</taxon>
        <taxon>Actinomycetota</taxon>
        <taxon>Actinomycetes</taxon>
        <taxon>Micromonosporales</taxon>
        <taxon>Micromonosporaceae</taxon>
        <taxon>Catenuloplanes</taxon>
    </lineage>
</organism>
<dbReference type="PROSITE" id="PS50850">
    <property type="entry name" value="MFS"/>
    <property type="match status" value="1"/>
</dbReference>
<accession>A0ABT9MK06</accession>
<comment type="caution">
    <text evidence="7">The sequence shown here is derived from an EMBL/GenBank/DDBJ whole genome shotgun (WGS) entry which is preliminary data.</text>
</comment>
<evidence type="ECO:0000256" key="1">
    <source>
        <dbReference type="ARBA" id="ARBA00004651"/>
    </source>
</evidence>
<feature type="transmembrane region" description="Helical" evidence="5">
    <location>
        <begin position="142"/>
        <end position="167"/>
    </location>
</feature>
<dbReference type="InterPro" id="IPR036259">
    <property type="entry name" value="MFS_trans_sf"/>
</dbReference>
<dbReference type="Pfam" id="PF07690">
    <property type="entry name" value="MFS_1"/>
    <property type="match status" value="1"/>
</dbReference>
<feature type="transmembrane region" description="Helical" evidence="5">
    <location>
        <begin position="328"/>
        <end position="346"/>
    </location>
</feature>
<feature type="transmembrane region" description="Helical" evidence="5">
    <location>
        <begin position="42"/>
        <end position="61"/>
    </location>
</feature>
<keyword evidence="8" id="KW-1185">Reference proteome</keyword>
<gene>
    <name evidence="7" type="ORF">J2S43_000259</name>
</gene>
<feature type="domain" description="Major facilitator superfamily (MFS) profile" evidence="6">
    <location>
        <begin position="196"/>
        <end position="441"/>
    </location>
</feature>
<dbReference type="SUPFAM" id="SSF103473">
    <property type="entry name" value="MFS general substrate transporter"/>
    <property type="match status" value="1"/>
</dbReference>
<dbReference type="Proteomes" id="UP001240984">
    <property type="component" value="Unassembled WGS sequence"/>
</dbReference>
<sequence>MRIIRTAPGDRRWHLTTIDPTPTSLPVPLALAEPAVRVRRTWILLLFSANLGLWMAFFTPIQVLLPLQIERIAPAGKEAALAWVMAAGALAAIIANPLAGALSDRTCLRLGGRELGRRHAWTFGGTVLAAAGLLLLSRQQTLLGVVLCWAAVQTFLNAMLASLTAAVPDRVPVAQRAAVSGWVGIPQSLGLVVGAVLVTAVFTGTISGYTAVAVALLVLGLPFALRTADDPLPRGHRPPFSLRALTTGMWISPRRHPDFAWAWGTRFLVQLGNAFGTLYLLYFLTDGVGHPDPETGLLILILLYTAGMMATAVISGRLSDRSGRRKAFVIWSGVEMAVAALMLAIWPTWPAAVVAAVLLGGGYGVYLAVDAALITEVLPAATHRAKDLGVINIANAAPQVLGPLLSAPIVVHLGGYPTLYALTAVVTLLGSAFVLKIRSVR</sequence>
<feature type="transmembrane region" description="Helical" evidence="5">
    <location>
        <begin position="120"/>
        <end position="136"/>
    </location>
</feature>
<proteinExistence type="predicted"/>
<evidence type="ECO:0000313" key="7">
    <source>
        <dbReference type="EMBL" id="MDP9791747.1"/>
    </source>
</evidence>
<keyword evidence="2 5" id="KW-0812">Transmembrane</keyword>
<protein>
    <submittedName>
        <fullName evidence="7">MFS family permease</fullName>
    </submittedName>
</protein>
<feature type="transmembrane region" description="Helical" evidence="5">
    <location>
        <begin position="417"/>
        <end position="435"/>
    </location>
</feature>
<reference evidence="7 8" key="1">
    <citation type="submission" date="2023-07" db="EMBL/GenBank/DDBJ databases">
        <title>Sequencing the genomes of 1000 actinobacteria strains.</title>
        <authorList>
            <person name="Klenk H.-P."/>
        </authorList>
    </citation>
    <scope>NUCLEOTIDE SEQUENCE [LARGE SCALE GENOMIC DNA]</scope>
    <source>
        <strain evidence="7 8">DSM 44710</strain>
    </source>
</reference>
<dbReference type="PANTHER" id="PTHR23528:SF1">
    <property type="entry name" value="MAJOR FACILITATOR SUPERFAMILY (MFS) PROFILE DOMAIN-CONTAINING PROTEIN"/>
    <property type="match status" value="1"/>
</dbReference>
<dbReference type="EMBL" id="JAUSRA010000001">
    <property type="protein sequence ID" value="MDP9791747.1"/>
    <property type="molecule type" value="Genomic_DNA"/>
</dbReference>
<evidence type="ECO:0000256" key="3">
    <source>
        <dbReference type="ARBA" id="ARBA00022989"/>
    </source>
</evidence>
<feature type="transmembrane region" description="Helical" evidence="5">
    <location>
        <begin position="390"/>
        <end position="411"/>
    </location>
</feature>
<evidence type="ECO:0000259" key="6">
    <source>
        <dbReference type="PROSITE" id="PS50850"/>
    </source>
</evidence>
<comment type="subcellular location">
    <subcellularLocation>
        <location evidence="1">Cell membrane</location>
        <topology evidence="1">Multi-pass membrane protein</topology>
    </subcellularLocation>
</comment>
<feature type="transmembrane region" description="Helical" evidence="5">
    <location>
        <begin position="179"/>
        <end position="200"/>
    </location>
</feature>
<dbReference type="InterPro" id="IPR020846">
    <property type="entry name" value="MFS_dom"/>
</dbReference>
<evidence type="ECO:0000256" key="5">
    <source>
        <dbReference type="SAM" id="Phobius"/>
    </source>
</evidence>
<evidence type="ECO:0000256" key="2">
    <source>
        <dbReference type="ARBA" id="ARBA00022692"/>
    </source>
</evidence>
<keyword evidence="4 5" id="KW-0472">Membrane</keyword>
<evidence type="ECO:0000256" key="4">
    <source>
        <dbReference type="ARBA" id="ARBA00023136"/>
    </source>
</evidence>
<name>A0ABT9MK06_9ACTN</name>
<dbReference type="Gene3D" id="1.20.1250.20">
    <property type="entry name" value="MFS general substrate transporter like domains"/>
    <property type="match status" value="2"/>
</dbReference>
<feature type="transmembrane region" description="Helical" evidence="5">
    <location>
        <begin position="81"/>
        <end position="99"/>
    </location>
</feature>
<keyword evidence="3 5" id="KW-1133">Transmembrane helix</keyword>
<feature type="transmembrane region" description="Helical" evidence="5">
    <location>
        <begin position="352"/>
        <end position="378"/>
    </location>
</feature>